<keyword evidence="3" id="KW-1185">Reference proteome</keyword>
<dbReference type="OrthoDB" id="2679928at2"/>
<name>A0A1I5NEB1_9BACI</name>
<keyword evidence="1" id="KW-0472">Membrane</keyword>
<evidence type="ECO:0000313" key="3">
    <source>
        <dbReference type="Proteomes" id="UP000198892"/>
    </source>
</evidence>
<proteinExistence type="predicted"/>
<feature type="transmembrane region" description="Helical" evidence="1">
    <location>
        <begin position="20"/>
        <end position="39"/>
    </location>
</feature>
<dbReference type="Proteomes" id="UP000198892">
    <property type="component" value="Unassembled WGS sequence"/>
</dbReference>
<dbReference type="InterPro" id="IPR025416">
    <property type="entry name" value="YqzM"/>
</dbReference>
<dbReference type="Pfam" id="PF14141">
    <property type="entry name" value="YqzM"/>
    <property type="match status" value="1"/>
</dbReference>
<evidence type="ECO:0000256" key="1">
    <source>
        <dbReference type="SAM" id="Phobius"/>
    </source>
</evidence>
<evidence type="ECO:0000313" key="2">
    <source>
        <dbReference type="EMBL" id="SFP20195.1"/>
    </source>
</evidence>
<keyword evidence="1" id="KW-1133">Transmembrane helix</keyword>
<sequence>MNEFERDVQSKRNDLIDSVVGFVVPFAFFTLIMVIATVIETAGGF</sequence>
<organism evidence="2 3">
    <name type="scientific">Salibacterium halotolerans</name>
    <dbReference type="NCBI Taxonomy" id="1884432"/>
    <lineage>
        <taxon>Bacteria</taxon>
        <taxon>Bacillati</taxon>
        <taxon>Bacillota</taxon>
        <taxon>Bacilli</taxon>
        <taxon>Bacillales</taxon>
        <taxon>Bacillaceae</taxon>
    </lineage>
</organism>
<accession>A0A1I5NEB1</accession>
<gene>
    <name evidence="2" type="ORF">SAMN05518683_103109</name>
</gene>
<reference evidence="3" key="1">
    <citation type="submission" date="2016-10" db="EMBL/GenBank/DDBJ databases">
        <authorList>
            <person name="Varghese N."/>
            <person name="Submissions S."/>
        </authorList>
    </citation>
    <scope>NUCLEOTIDE SEQUENCE [LARGE SCALE GENOMIC DNA]</scope>
    <source>
        <strain evidence="3">S7</strain>
    </source>
</reference>
<dbReference type="EMBL" id="FOXD01000003">
    <property type="protein sequence ID" value="SFP20195.1"/>
    <property type="molecule type" value="Genomic_DNA"/>
</dbReference>
<dbReference type="AlphaFoldDB" id="A0A1I5NEB1"/>
<keyword evidence="1" id="KW-0812">Transmembrane</keyword>
<dbReference type="RefSeq" id="WP_093335265.1">
    <property type="nucleotide sequence ID" value="NZ_FOXD01000003.1"/>
</dbReference>
<protein>
    <submittedName>
        <fullName evidence="2">YqzM-like protein</fullName>
    </submittedName>
</protein>